<name>A0A917Z4N8_9ACTN</name>
<evidence type="ECO:0000313" key="2">
    <source>
        <dbReference type="Proteomes" id="UP000646523"/>
    </source>
</evidence>
<gene>
    <name evidence="1" type="ORF">GCM10012289_48950</name>
</gene>
<dbReference type="Proteomes" id="UP000646523">
    <property type="component" value="Unassembled WGS sequence"/>
</dbReference>
<accession>A0A917Z4N8</accession>
<organism evidence="1 2">
    <name type="scientific">Nonomuraea cavernae</name>
    <dbReference type="NCBI Taxonomy" id="2045107"/>
    <lineage>
        <taxon>Bacteria</taxon>
        <taxon>Bacillati</taxon>
        <taxon>Actinomycetota</taxon>
        <taxon>Actinomycetes</taxon>
        <taxon>Streptosporangiales</taxon>
        <taxon>Streptosporangiaceae</taxon>
        <taxon>Nonomuraea</taxon>
    </lineage>
</organism>
<evidence type="ECO:0000313" key="1">
    <source>
        <dbReference type="EMBL" id="GGO74985.1"/>
    </source>
</evidence>
<protein>
    <submittedName>
        <fullName evidence="1">Uncharacterized protein</fullName>
    </submittedName>
</protein>
<dbReference type="EMBL" id="BMNH01000016">
    <property type="protein sequence ID" value="GGO74985.1"/>
    <property type="molecule type" value="Genomic_DNA"/>
</dbReference>
<reference evidence="1" key="1">
    <citation type="journal article" date="2014" name="Int. J. Syst. Evol. Microbiol.">
        <title>Complete genome sequence of Corynebacterium casei LMG S-19264T (=DSM 44701T), isolated from a smear-ripened cheese.</title>
        <authorList>
            <consortium name="US DOE Joint Genome Institute (JGI-PGF)"/>
            <person name="Walter F."/>
            <person name="Albersmeier A."/>
            <person name="Kalinowski J."/>
            <person name="Ruckert C."/>
        </authorList>
    </citation>
    <scope>NUCLEOTIDE SEQUENCE</scope>
    <source>
        <strain evidence="1">CGMCC 4.7368</strain>
    </source>
</reference>
<proteinExistence type="predicted"/>
<keyword evidence="2" id="KW-1185">Reference proteome</keyword>
<dbReference type="AlphaFoldDB" id="A0A917Z4N8"/>
<comment type="caution">
    <text evidence="1">The sequence shown here is derived from an EMBL/GenBank/DDBJ whole genome shotgun (WGS) entry which is preliminary data.</text>
</comment>
<reference evidence="1" key="2">
    <citation type="submission" date="2020-09" db="EMBL/GenBank/DDBJ databases">
        <authorList>
            <person name="Sun Q."/>
            <person name="Zhou Y."/>
        </authorList>
    </citation>
    <scope>NUCLEOTIDE SEQUENCE</scope>
    <source>
        <strain evidence="1">CGMCC 4.7368</strain>
    </source>
</reference>
<sequence>MYGSAQVKGKAATVCDVADDLRGADKEWRRALASPEDEFGLRGPADAVIAVREAWAKEFEVYHEALEHWCLAARAAAENFTSVDDYIAKKPPTGRI</sequence>